<dbReference type="RefSeq" id="WP_379512578.1">
    <property type="nucleotide sequence ID" value="NZ_JBHSPA010000006.1"/>
</dbReference>
<dbReference type="InterPro" id="IPR016024">
    <property type="entry name" value="ARM-type_fold"/>
</dbReference>
<dbReference type="Proteomes" id="UP001596058">
    <property type="component" value="Unassembled WGS sequence"/>
</dbReference>
<proteinExistence type="predicted"/>
<evidence type="ECO:0000313" key="2">
    <source>
        <dbReference type="Proteomes" id="UP001596058"/>
    </source>
</evidence>
<name>A0ABW1CBL1_9ACTN</name>
<comment type="caution">
    <text evidence="1">The sequence shown here is derived from an EMBL/GenBank/DDBJ whole genome shotgun (WGS) entry which is preliminary data.</text>
</comment>
<evidence type="ECO:0000313" key="1">
    <source>
        <dbReference type="EMBL" id="MFC5823039.1"/>
    </source>
</evidence>
<accession>A0ABW1CBL1</accession>
<dbReference type="SUPFAM" id="SSF48371">
    <property type="entry name" value="ARM repeat"/>
    <property type="match status" value="1"/>
</dbReference>
<keyword evidence="2" id="KW-1185">Reference proteome</keyword>
<reference evidence="2" key="1">
    <citation type="journal article" date="2019" name="Int. J. Syst. Evol. Microbiol.">
        <title>The Global Catalogue of Microorganisms (GCM) 10K type strain sequencing project: providing services to taxonomists for standard genome sequencing and annotation.</title>
        <authorList>
            <consortium name="The Broad Institute Genomics Platform"/>
            <consortium name="The Broad Institute Genome Sequencing Center for Infectious Disease"/>
            <person name="Wu L."/>
            <person name="Ma J."/>
        </authorList>
    </citation>
    <scope>NUCLEOTIDE SEQUENCE [LARGE SCALE GENOMIC DNA]</scope>
    <source>
        <strain evidence="2">CCUG 53903</strain>
    </source>
</reference>
<organism evidence="1 2">
    <name type="scientific">Nonomuraea insulae</name>
    <dbReference type="NCBI Taxonomy" id="1616787"/>
    <lineage>
        <taxon>Bacteria</taxon>
        <taxon>Bacillati</taxon>
        <taxon>Actinomycetota</taxon>
        <taxon>Actinomycetes</taxon>
        <taxon>Streptosporangiales</taxon>
        <taxon>Streptosporangiaceae</taxon>
        <taxon>Nonomuraea</taxon>
    </lineage>
</organism>
<dbReference type="EMBL" id="JBHSPA010000006">
    <property type="protein sequence ID" value="MFC5823039.1"/>
    <property type="molecule type" value="Genomic_DNA"/>
</dbReference>
<protein>
    <submittedName>
        <fullName evidence="1">HEAT repeat domain-containing protein</fullName>
    </submittedName>
</protein>
<sequence length="283" mass="31313">MIYIPWLSELQAIDWATTEIAYGNASEIPETLVRLASDNANEQTEAYDNIRNFLVSEGMRFNAASYAIPFLIRLLQEGLTLRSASVLELLAELTFREESDYLIEGILLHETYMEIPSALEVSMYDGDEKSLSIDLYYKVAAGVPLYCDYLQTGTLPERIQAAALIGYFPGEKSYAKSFLLDTFTSSAPSALAGTAQIAAGLIGLPSSDPEVNSVLTDRLQHEDRLIRWAAAIALAWSTRTAHGYIADLLHECKSLAKEESTEIPYLHGNTWILADLALRSCQS</sequence>
<gene>
    <name evidence="1" type="ORF">ACFPZ3_04140</name>
</gene>